<keyword evidence="4" id="KW-1185">Reference proteome</keyword>
<reference evidence="3" key="1">
    <citation type="submission" date="2023-10" db="EMBL/GenBank/DDBJ databases">
        <title>Chromosome-level genome of the transformable northern wattle, Acacia crassicarpa.</title>
        <authorList>
            <person name="Massaro I."/>
            <person name="Sinha N.R."/>
            <person name="Poethig S."/>
            <person name="Leichty A.R."/>
        </authorList>
    </citation>
    <scope>NUCLEOTIDE SEQUENCE</scope>
    <source>
        <strain evidence="3">Acra3RX</strain>
        <tissue evidence="3">Leaf</tissue>
    </source>
</reference>
<dbReference type="InterPro" id="IPR014002">
    <property type="entry name" value="Agenet_dom_plant"/>
</dbReference>
<gene>
    <name evidence="3" type="ORF">QN277_027610</name>
</gene>
<dbReference type="EMBL" id="JAWXYG010000009">
    <property type="protein sequence ID" value="KAK4261987.1"/>
    <property type="molecule type" value="Genomic_DNA"/>
</dbReference>
<dbReference type="AlphaFoldDB" id="A0AAE1J1C0"/>
<evidence type="ECO:0000256" key="1">
    <source>
        <dbReference type="SAM" id="MobiDB-lite"/>
    </source>
</evidence>
<proteinExistence type="predicted"/>
<dbReference type="PANTHER" id="PTHR31917">
    <property type="entry name" value="AGENET DOMAIN-CONTAINING PROTEIN-RELATED"/>
    <property type="match status" value="1"/>
</dbReference>
<name>A0AAE1J1C0_9FABA</name>
<evidence type="ECO:0000313" key="3">
    <source>
        <dbReference type="EMBL" id="KAK4261987.1"/>
    </source>
</evidence>
<feature type="domain" description="Agenet" evidence="2">
    <location>
        <begin position="244"/>
        <end position="300"/>
    </location>
</feature>
<protein>
    <recommendedName>
        <fullName evidence="2">Agenet domain-containing protein</fullName>
    </recommendedName>
</protein>
<accession>A0AAE1J1C0</accession>
<dbReference type="PANTHER" id="PTHR31917:SF147">
    <property type="entry name" value="AGENET DOMAIN-CONTAINING PROTEIN"/>
    <property type="match status" value="1"/>
</dbReference>
<evidence type="ECO:0000313" key="4">
    <source>
        <dbReference type="Proteomes" id="UP001293593"/>
    </source>
</evidence>
<feature type="domain" description="Agenet" evidence="2">
    <location>
        <begin position="13"/>
        <end position="86"/>
    </location>
</feature>
<feature type="domain" description="Agenet" evidence="2">
    <location>
        <begin position="174"/>
        <end position="242"/>
    </location>
</feature>
<comment type="caution">
    <text evidence="3">The sequence shown here is derived from an EMBL/GenBank/DDBJ whole genome shotgun (WGS) entry which is preliminary data.</text>
</comment>
<dbReference type="InterPro" id="IPR008395">
    <property type="entry name" value="Agenet-like_dom"/>
</dbReference>
<dbReference type="CDD" id="cd20405">
    <property type="entry name" value="Tudor_Agenet_AtDUF_rpt1_3"/>
    <property type="match status" value="2"/>
</dbReference>
<dbReference type="Pfam" id="PF05641">
    <property type="entry name" value="Agenet"/>
    <property type="match status" value="4"/>
</dbReference>
<feature type="compositionally biased region" description="Low complexity" evidence="1">
    <location>
        <begin position="1"/>
        <end position="13"/>
    </location>
</feature>
<feature type="region of interest" description="Disordered" evidence="1">
    <location>
        <begin position="1"/>
        <end position="26"/>
    </location>
</feature>
<dbReference type="SMART" id="SM00743">
    <property type="entry name" value="Agenet"/>
    <property type="match status" value="4"/>
</dbReference>
<dbReference type="Gene3D" id="2.30.30.140">
    <property type="match status" value="1"/>
</dbReference>
<evidence type="ECO:0000259" key="2">
    <source>
        <dbReference type="SMART" id="SM00743"/>
    </source>
</evidence>
<organism evidence="3 4">
    <name type="scientific">Acacia crassicarpa</name>
    <name type="common">northern wattle</name>
    <dbReference type="NCBI Taxonomy" id="499986"/>
    <lineage>
        <taxon>Eukaryota</taxon>
        <taxon>Viridiplantae</taxon>
        <taxon>Streptophyta</taxon>
        <taxon>Embryophyta</taxon>
        <taxon>Tracheophyta</taxon>
        <taxon>Spermatophyta</taxon>
        <taxon>Magnoliopsida</taxon>
        <taxon>eudicotyledons</taxon>
        <taxon>Gunneridae</taxon>
        <taxon>Pentapetalae</taxon>
        <taxon>rosids</taxon>
        <taxon>fabids</taxon>
        <taxon>Fabales</taxon>
        <taxon>Fabaceae</taxon>
        <taxon>Caesalpinioideae</taxon>
        <taxon>mimosoid clade</taxon>
        <taxon>Acacieae</taxon>
        <taxon>Acacia</taxon>
    </lineage>
</organism>
<dbReference type="CDD" id="cd20406">
    <property type="entry name" value="Tudor_Agenet_AtDUF_rpt2_4"/>
    <property type="match status" value="2"/>
</dbReference>
<dbReference type="Proteomes" id="UP001293593">
    <property type="component" value="Unassembled WGS sequence"/>
</dbReference>
<feature type="domain" description="Agenet" evidence="2">
    <location>
        <begin position="88"/>
        <end position="144"/>
    </location>
</feature>
<sequence length="312" mass="36138">MSPKPASASNSNPYFKPGSAVEVSSDDEGFRGSWFVGTIIRRCTSKKNQNKFLVEYQTIMADEKGSKPLREMLDIHQLRPLAPRETDRQFKFGEEVDAYQNDGWWEGSITEELGNGRFAVYFRASKEQIEFGKEDLRLHREWVNENWVPPLEEPSEEKKILTNDVKATEETVTDMFSKGTLVEVSSDEEGFEGAWFAATVVEPKGKNKFLVEYMNLRTDDDSEFLREEIDILHIRPYPPEHVCDQFNLLQEVDALYNDGWWVGVISKVLSNSRYVVYFRNSNEELELPHSEIRLHQDWINGKWVIASKALKL</sequence>